<evidence type="ECO:0000313" key="3">
    <source>
        <dbReference type="Proteomes" id="UP000092741"/>
    </source>
</evidence>
<accession>A0AAN0Y334</accession>
<gene>
    <name evidence="2" type="ORF">BA890_06435</name>
</gene>
<dbReference type="EMBL" id="CP016345">
    <property type="protein sequence ID" value="ANQ12415.1"/>
    <property type="molecule type" value="Genomic_DNA"/>
</dbReference>
<dbReference type="GeneID" id="70912519"/>
<protein>
    <submittedName>
        <fullName evidence="2">Phage tail protein</fullName>
    </submittedName>
</protein>
<evidence type="ECO:0000259" key="1">
    <source>
        <dbReference type="Pfam" id="PF06223"/>
    </source>
</evidence>
<evidence type="ECO:0000313" key="2">
    <source>
        <dbReference type="EMBL" id="ANQ12415.1"/>
    </source>
</evidence>
<reference evidence="2 3" key="1">
    <citation type="submission" date="2016-07" db="EMBL/GenBank/DDBJ databases">
        <title>Developing Vibrio natriegens as a novel, fast-growing host for biotechnology.</title>
        <authorList>
            <person name="Weinstock M.T."/>
            <person name="Hesek E.D."/>
            <person name="Wilson C.M."/>
            <person name="Gibson D.G."/>
        </authorList>
    </citation>
    <scope>NUCLEOTIDE SEQUENCE [LARGE SCALE GENOMIC DNA]</scope>
    <source>
        <strain evidence="2 3">ATCC 14048</strain>
    </source>
</reference>
<dbReference type="AlphaFoldDB" id="A0AAN0Y334"/>
<keyword evidence="3" id="KW-1185">Reference proteome</keyword>
<organism evidence="2 3">
    <name type="scientific">Vibrio natriegens NBRC 15636 = ATCC 14048 = DSM 759</name>
    <dbReference type="NCBI Taxonomy" id="1219067"/>
    <lineage>
        <taxon>Bacteria</taxon>
        <taxon>Pseudomonadati</taxon>
        <taxon>Pseudomonadota</taxon>
        <taxon>Gammaproteobacteria</taxon>
        <taxon>Vibrionales</taxon>
        <taxon>Vibrionaceae</taxon>
        <taxon>Vibrio</taxon>
    </lineage>
</organism>
<feature type="domain" description="Minor tail T" evidence="1">
    <location>
        <begin position="8"/>
        <end position="83"/>
    </location>
</feature>
<dbReference type="RefSeq" id="WP_020333088.1">
    <property type="nucleotide sequence ID" value="NZ_ATFJ01000002.1"/>
</dbReference>
<sequence length="94" mass="10637">MLASVSSETVVEWQEYFSEQGFTSQMDNWRFAVSCASNWNVTALAAGIKLDEPISFRDFLPFTGEPEEPREYTDEELMALSESAGGFRIERPDS</sequence>
<dbReference type="InterPro" id="IPR009350">
    <property type="entry name" value="Phage_tail_T"/>
</dbReference>
<dbReference type="KEGG" id="vna:PN96_06915"/>
<proteinExistence type="predicted"/>
<dbReference type="Proteomes" id="UP000092741">
    <property type="component" value="Chromosome 1"/>
</dbReference>
<dbReference type="Pfam" id="PF06223">
    <property type="entry name" value="Phage_tail_T"/>
    <property type="match status" value="1"/>
</dbReference>
<name>A0AAN0Y334_VIBNA</name>